<accession>A0A533Q999</accession>
<dbReference type="NCBIfam" id="TIGR04256">
    <property type="entry name" value="GxxExxY"/>
    <property type="match status" value="1"/>
</dbReference>
<protein>
    <submittedName>
        <fullName evidence="1">NADH:ubiquinone oxidoreductase subunit 5 (Chain L)/Multisubunit Na+/H+ antiporter, MnhA subunit</fullName>
    </submittedName>
</protein>
<sequence length="124" mass="14200">MKEEEILKICDTVRQTAFELHTFLRHGHLEKVYENGLVHRLRKKGLKVLQQHPLDVRDEDGAVLGDYIADLFVEEVLIVELKACKTLANEHIAQGFGYIRASGQRHALLINFGAPKIQFKKLIL</sequence>
<dbReference type="AlphaFoldDB" id="A0A533Q999"/>
<keyword evidence="1" id="KW-0830">Ubiquinone</keyword>
<organism evidence="1 2">
    <name type="scientific">Candidatus Jettenia ecosi</name>
    <dbReference type="NCBI Taxonomy" id="2494326"/>
    <lineage>
        <taxon>Bacteria</taxon>
        <taxon>Pseudomonadati</taxon>
        <taxon>Planctomycetota</taxon>
        <taxon>Candidatus Brocadiia</taxon>
        <taxon>Candidatus Brocadiales</taxon>
        <taxon>Candidatus Brocadiaceae</taxon>
        <taxon>Candidatus Jettenia</taxon>
    </lineage>
</organism>
<proteinExistence type="predicted"/>
<evidence type="ECO:0000313" key="2">
    <source>
        <dbReference type="Proteomes" id="UP000319783"/>
    </source>
</evidence>
<evidence type="ECO:0000313" key="1">
    <source>
        <dbReference type="EMBL" id="TLD41215.1"/>
    </source>
</evidence>
<reference evidence="1 2" key="1">
    <citation type="submission" date="2019-04" db="EMBL/GenBank/DDBJ databases">
        <title>Genome of a novel bacterium Candidatus Jettenia ecosi reconstructed from metagenome of an anammox bioreactor.</title>
        <authorList>
            <person name="Mardanov A.V."/>
            <person name="Beletsky A.V."/>
            <person name="Ravin N.V."/>
            <person name="Botchkova E.A."/>
            <person name="Litti Y.V."/>
            <person name="Nozhevnikova A.N."/>
        </authorList>
    </citation>
    <scope>NUCLEOTIDE SEQUENCE [LARGE SCALE GENOMIC DNA]</scope>
    <source>
        <strain evidence="1">J2</strain>
    </source>
</reference>
<dbReference type="EMBL" id="SULG01000057">
    <property type="protein sequence ID" value="TLD41215.1"/>
    <property type="molecule type" value="Genomic_DNA"/>
</dbReference>
<dbReference type="Pfam" id="PF13366">
    <property type="entry name" value="PDDEXK_3"/>
    <property type="match status" value="1"/>
</dbReference>
<dbReference type="Proteomes" id="UP000319783">
    <property type="component" value="Unassembled WGS sequence"/>
</dbReference>
<gene>
    <name evidence="1" type="ORF">JETT_2503</name>
</gene>
<dbReference type="InterPro" id="IPR026350">
    <property type="entry name" value="GxxExxY"/>
</dbReference>
<name>A0A533Q999_9BACT</name>
<comment type="caution">
    <text evidence="1">The sequence shown here is derived from an EMBL/GenBank/DDBJ whole genome shotgun (WGS) entry which is preliminary data.</text>
</comment>